<dbReference type="RefSeq" id="WP_005818111.1">
    <property type="nucleotide sequence ID" value="NZ_JBCOCS010000002.1"/>
</dbReference>
<dbReference type="AlphaFoldDB" id="A0A5M5PB39"/>
<accession>A0A5M5PB39</accession>
<dbReference type="CDD" id="cd13121">
    <property type="entry name" value="BF2867_like_C"/>
    <property type="match status" value="1"/>
</dbReference>
<dbReference type="Proteomes" id="UP000479773">
    <property type="component" value="Unassembled WGS sequence"/>
</dbReference>
<dbReference type="PROSITE" id="PS51257">
    <property type="entry name" value="PROKAR_LIPOPROTEIN"/>
    <property type="match status" value="1"/>
</dbReference>
<dbReference type="CDD" id="cd13120">
    <property type="entry name" value="BF2867_like_N"/>
    <property type="match status" value="1"/>
</dbReference>
<proteinExistence type="predicted"/>
<sequence>MKKIFLIGLAATAMLASCSNDETVEMAQSKAIGFSNAFVNNGTRSIVDPSFTTTSLEDFAVYGFTRAGQIFKGDKVYKESLESTPQWSYDVLQYWVPDNTYTFGAIAPYSVATNVFDVALPENATKVEMKVAFTNTDADQVDLLHAAPTQIAGTEVTETYATPVSMTFDHQLSKVKFSFENAVGEGYNVKVSNVRITDAYTKGTLTVTAAGNIWSAQADNNLTLNFGNVVANDATADEAAVIANATTSESYNEKLMIPMAATATYTVTFTAELYHGDVLLGSYDHEVTIKNVEFKLGYCYDFKATLTSSNITDKPLNPIKFEVDNITDWNKTDIDKDLAVPTTQSGN</sequence>
<comment type="caution">
    <text evidence="1">The sequence shown here is derived from an EMBL/GenBank/DDBJ whole genome shotgun (WGS) entry which is preliminary data.</text>
</comment>
<reference evidence="1 2" key="1">
    <citation type="journal article" date="2019" name="Nat. Med.">
        <title>A library of human gut bacterial isolates paired with longitudinal multiomics data enables mechanistic microbiome research.</title>
        <authorList>
            <person name="Poyet M."/>
            <person name="Groussin M."/>
            <person name="Gibbons S.M."/>
            <person name="Avila-Pacheco J."/>
            <person name="Jiang X."/>
            <person name="Kearney S.M."/>
            <person name="Perrotta A.R."/>
            <person name="Berdy B."/>
            <person name="Zhao S."/>
            <person name="Lieberman T.D."/>
            <person name="Swanson P.K."/>
            <person name="Smith M."/>
            <person name="Roesemann S."/>
            <person name="Alexander J.E."/>
            <person name="Rich S.A."/>
            <person name="Livny J."/>
            <person name="Vlamakis H."/>
            <person name="Clish C."/>
            <person name="Bullock K."/>
            <person name="Deik A."/>
            <person name="Scott J."/>
            <person name="Pierce K.A."/>
            <person name="Xavier R.J."/>
            <person name="Alm E.J."/>
        </authorList>
    </citation>
    <scope>NUCLEOTIDE SEQUENCE [LARGE SCALE GENOMIC DNA]</scope>
    <source>
        <strain evidence="1 2">BIOML-A106</strain>
    </source>
</reference>
<dbReference type="Pfam" id="PF13149">
    <property type="entry name" value="Mfa_like_1"/>
    <property type="match status" value="1"/>
</dbReference>
<dbReference type="InterPro" id="IPR025049">
    <property type="entry name" value="Mfa-like_1"/>
</dbReference>
<organism evidence="1 2">
    <name type="scientific">Bacteroides fragilis</name>
    <dbReference type="NCBI Taxonomy" id="817"/>
    <lineage>
        <taxon>Bacteria</taxon>
        <taxon>Pseudomonadati</taxon>
        <taxon>Bacteroidota</taxon>
        <taxon>Bacteroidia</taxon>
        <taxon>Bacteroidales</taxon>
        <taxon>Bacteroidaceae</taxon>
        <taxon>Bacteroides</taxon>
    </lineage>
</organism>
<evidence type="ECO:0000313" key="1">
    <source>
        <dbReference type="EMBL" id="KAA4754765.1"/>
    </source>
</evidence>
<protein>
    <submittedName>
        <fullName evidence="1">Fimbrillin family protein</fullName>
    </submittedName>
</protein>
<name>A0A5M5PB39_BACFG</name>
<gene>
    <name evidence="1" type="ORF">F3B44_06760</name>
</gene>
<dbReference type="EMBL" id="VWEQ01000004">
    <property type="protein sequence ID" value="KAA4754765.1"/>
    <property type="molecule type" value="Genomic_DNA"/>
</dbReference>
<evidence type="ECO:0000313" key="2">
    <source>
        <dbReference type="Proteomes" id="UP000479773"/>
    </source>
</evidence>